<dbReference type="Gene3D" id="1.10.287.130">
    <property type="match status" value="1"/>
</dbReference>
<dbReference type="PROSITE" id="PS50109">
    <property type="entry name" value="HIS_KIN"/>
    <property type="match status" value="1"/>
</dbReference>
<feature type="transmembrane region" description="Helical" evidence="8">
    <location>
        <begin position="188"/>
        <end position="206"/>
    </location>
</feature>
<dbReference type="EMBL" id="SNWM01000004">
    <property type="protein sequence ID" value="TDO20737.1"/>
    <property type="molecule type" value="Genomic_DNA"/>
</dbReference>
<keyword evidence="8" id="KW-0812">Transmembrane</keyword>
<organism evidence="10 11">
    <name type="scientific">Pedobacter duraquae</name>
    <dbReference type="NCBI Taxonomy" id="425511"/>
    <lineage>
        <taxon>Bacteria</taxon>
        <taxon>Pseudomonadati</taxon>
        <taxon>Bacteroidota</taxon>
        <taxon>Sphingobacteriia</taxon>
        <taxon>Sphingobacteriales</taxon>
        <taxon>Sphingobacteriaceae</taxon>
        <taxon>Pedobacter</taxon>
    </lineage>
</organism>
<dbReference type="AlphaFoldDB" id="A0A4R6IGD5"/>
<evidence type="ECO:0000256" key="5">
    <source>
        <dbReference type="ARBA" id="ARBA00022777"/>
    </source>
</evidence>
<dbReference type="Pfam" id="PF02518">
    <property type="entry name" value="HATPase_c"/>
    <property type="match status" value="1"/>
</dbReference>
<dbReference type="PRINTS" id="PR00344">
    <property type="entry name" value="BCTRLSENSOR"/>
</dbReference>
<evidence type="ECO:0000313" key="10">
    <source>
        <dbReference type="EMBL" id="TDO20737.1"/>
    </source>
</evidence>
<dbReference type="PANTHER" id="PTHR43711">
    <property type="entry name" value="TWO-COMPONENT HISTIDINE KINASE"/>
    <property type="match status" value="1"/>
</dbReference>
<keyword evidence="4" id="KW-0808">Transferase</keyword>
<evidence type="ECO:0000256" key="8">
    <source>
        <dbReference type="SAM" id="Phobius"/>
    </source>
</evidence>
<proteinExistence type="predicted"/>
<dbReference type="CDD" id="cd00082">
    <property type="entry name" value="HisKA"/>
    <property type="match status" value="1"/>
</dbReference>
<keyword evidence="8" id="KW-1133">Transmembrane helix</keyword>
<dbReference type="Proteomes" id="UP000295499">
    <property type="component" value="Unassembled WGS sequence"/>
</dbReference>
<dbReference type="InterPro" id="IPR005467">
    <property type="entry name" value="His_kinase_dom"/>
</dbReference>
<keyword evidence="8" id="KW-0472">Membrane</keyword>
<keyword evidence="3" id="KW-0597">Phosphoprotein</keyword>
<feature type="transmembrane region" description="Helical" evidence="8">
    <location>
        <begin position="121"/>
        <end position="141"/>
    </location>
</feature>
<feature type="transmembrane region" description="Helical" evidence="8">
    <location>
        <begin position="156"/>
        <end position="176"/>
    </location>
</feature>
<dbReference type="Gene3D" id="3.30.565.10">
    <property type="entry name" value="Histidine kinase-like ATPase, C-terminal domain"/>
    <property type="match status" value="1"/>
</dbReference>
<feature type="coiled-coil region" evidence="7">
    <location>
        <begin position="247"/>
        <end position="274"/>
    </location>
</feature>
<comment type="catalytic activity">
    <reaction evidence="1">
        <text>ATP + protein L-histidine = ADP + protein N-phospho-L-histidine.</text>
        <dbReference type="EC" id="2.7.13.3"/>
    </reaction>
</comment>
<feature type="transmembrane region" description="Helical" evidence="8">
    <location>
        <begin position="20"/>
        <end position="40"/>
    </location>
</feature>
<dbReference type="SUPFAM" id="SSF55874">
    <property type="entry name" value="ATPase domain of HSP90 chaperone/DNA topoisomerase II/histidine kinase"/>
    <property type="match status" value="1"/>
</dbReference>
<dbReference type="InterPro" id="IPR050736">
    <property type="entry name" value="Sensor_HK_Regulatory"/>
</dbReference>
<feature type="transmembrane region" description="Helical" evidence="8">
    <location>
        <begin position="90"/>
        <end position="109"/>
    </location>
</feature>
<protein>
    <recommendedName>
        <fullName evidence="2">histidine kinase</fullName>
        <ecNumber evidence="2">2.7.13.3</ecNumber>
    </recommendedName>
</protein>
<dbReference type="InterPro" id="IPR003661">
    <property type="entry name" value="HisK_dim/P_dom"/>
</dbReference>
<dbReference type="Pfam" id="PF17159">
    <property type="entry name" value="MASE3"/>
    <property type="match status" value="1"/>
</dbReference>
<dbReference type="PANTHER" id="PTHR43711:SF31">
    <property type="entry name" value="HISTIDINE KINASE"/>
    <property type="match status" value="1"/>
</dbReference>
<evidence type="ECO:0000313" key="11">
    <source>
        <dbReference type="Proteomes" id="UP000295499"/>
    </source>
</evidence>
<evidence type="ECO:0000256" key="2">
    <source>
        <dbReference type="ARBA" id="ARBA00012438"/>
    </source>
</evidence>
<evidence type="ECO:0000259" key="9">
    <source>
        <dbReference type="PROSITE" id="PS50109"/>
    </source>
</evidence>
<dbReference type="EC" id="2.7.13.3" evidence="2"/>
<dbReference type="SMART" id="SM00387">
    <property type="entry name" value="HATPase_c"/>
    <property type="match status" value="1"/>
</dbReference>
<keyword evidence="7" id="KW-0175">Coiled coil</keyword>
<dbReference type="InterPro" id="IPR036097">
    <property type="entry name" value="HisK_dim/P_sf"/>
</dbReference>
<dbReference type="OrthoDB" id="9813151at2"/>
<dbReference type="InterPro" id="IPR003594">
    <property type="entry name" value="HATPase_dom"/>
</dbReference>
<dbReference type="RefSeq" id="WP_133557472.1">
    <property type="nucleotide sequence ID" value="NZ_SNWM01000004.1"/>
</dbReference>
<dbReference type="InterPro" id="IPR004358">
    <property type="entry name" value="Sig_transdc_His_kin-like_C"/>
</dbReference>
<evidence type="ECO:0000256" key="4">
    <source>
        <dbReference type="ARBA" id="ARBA00022679"/>
    </source>
</evidence>
<dbReference type="SMART" id="SM00388">
    <property type="entry name" value="HisKA"/>
    <property type="match status" value="1"/>
</dbReference>
<gene>
    <name evidence="10" type="ORF">CLV32_3370</name>
</gene>
<evidence type="ECO:0000256" key="1">
    <source>
        <dbReference type="ARBA" id="ARBA00000085"/>
    </source>
</evidence>
<dbReference type="Pfam" id="PF00512">
    <property type="entry name" value="HisKA"/>
    <property type="match status" value="1"/>
</dbReference>
<evidence type="ECO:0000256" key="3">
    <source>
        <dbReference type="ARBA" id="ARBA00022553"/>
    </source>
</evidence>
<keyword evidence="11" id="KW-1185">Reference proteome</keyword>
<keyword evidence="6" id="KW-0902">Two-component regulatory system</keyword>
<sequence>MFSVTTLVLIFYFSLRQNYLLFHSIIELFSIIIAFAVFIITWNSRKMMDNNYLCFVGITYIFVGALDLLHTLTFTGMNILPGGVFYGNQFWIITRFLEASTLVIGFYFLRRGKQLNADLIFLSYFFITLLATFSILVWHIFPLCFVEGQGQTPFKIYSEYLIIAVLFIAGYLLYTFRERFSTSVYRKLFVSLIFTILSEFCFTLYASNYSVANEFGHYFKLIAFFLIYKANVETGFIEPTELIFKNLKDNEEKYRTLAKNLKLAEQELKGLNTTKDKLFSVIAHDLKNPFTSLISFSELIFKNAEKLSTEKISSIALRINNSAKQAYVLLDNLLGWSRLQTGLLKPDFVSLSPLTLLEEAIRNAEAFAQSKSISIQLMSLTDQRVYTDAQMTSTVFRNLISNAIKFSHAGSVIILKAERLKDEICFSVSDTGIGIKEEHQASILNTDQGISSSGTNEEKGTGLGLILCREFVELSGGKIWFKTELGIGTTFYFTQKTG</sequence>
<name>A0A4R6IGD5_9SPHI</name>
<feature type="domain" description="Histidine kinase" evidence="9">
    <location>
        <begin position="281"/>
        <end position="498"/>
    </location>
</feature>
<feature type="transmembrane region" description="Helical" evidence="8">
    <location>
        <begin position="52"/>
        <end position="70"/>
    </location>
</feature>
<dbReference type="GO" id="GO:0000155">
    <property type="term" value="F:phosphorelay sensor kinase activity"/>
    <property type="evidence" value="ECO:0007669"/>
    <property type="project" value="InterPro"/>
</dbReference>
<accession>A0A4R6IGD5</accession>
<evidence type="ECO:0000256" key="6">
    <source>
        <dbReference type="ARBA" id="ARBA00023012"/>
    </source>
</evidence>
<dbReference type="InterPro" id="IPR036890">
    <property type="entry name" value="HATPase_C_sf"/>
</dbReference>
<evidence type="ECO:0000256" key="7">
    <source>
        <dbReference type="SAM" id="Coils"/>
    </source>
</evidence>
<keyword evidence="5" id="KW-0418">Kinase</keyword>
<dbReference type="SUPFAM" id="SSF47384">
    <property type="entry name" value="Homodimeric domain of signal transducing histidine kinase"/>
    <property type="match status" value="1"/>
</dbReference>
<comment type="caution">
    <text evidence="10">The sequence shown here is derived from an EMBL/GenBank/DDBJ whole genome shotgun (WGS) entry which is preliminary data.</text>
</comment>
<dbReference type="InterPro" id="IPR033425">
    <property type="entry name" value="MASE3"/>
</dbReference>
<reference evidence="10 11" key="1">
    <citation type="submission" date="2019-03" db="EMBL/GenBank/DDBJ databases">
        <title>Genomic Encyclopedia of Archaeal and Bacterial Type Strains, Phase II (KMG-II): from individual species to whole genera.</title>
        <authorList>
            <person name="Goeker M."/>
        </authorList>
    </citation>
    <scope>NUCLEOTIDE SEQUENCE [LARGE SCALE GENOMIC DNA]</scope>
    <source>
        <strain evidence="10 11">DSM 19034</strain>
    </source>
</reference>